<dbReference type="InterPro" id="IPR036380">
    <property type="entry name" value="Isochorismatase-like_sf"/>
</dbReference>
<evidence type="ECO:0000256" key="6">
    <source>
        <dbReference type="ARBA" id="ARBA00037900"/>
    </source>
</evidence>
<dbReference type="AlphaFoldDB" id="A0A9P0EYE4"/>
<evidence type="ECO:0000256" key="1">
    <source>
        <dbReference type="ARBA" id="ARBA00006336"/>
    </source>
</evidence>
<dbReference type="EC" id="3.5.1.19" evidence="7"/>
<dbReference type="GO" id="GO:0019363">
    <property type="term" value="P:pyridine nucleotide biosynthetic process"/>
    <property type="evidence" value="ECO:0007669"/>
    <property type="project" value="UniProtKB-KW"/>
</dbReference>
<reference evidence="10" key="1">
    <citation type="submission" date="2021-12" db="EMBL/GenBank/DDBJ databases">
        <authorList>
            <person name="King R."/>
        </authorList>
    </citation>
    <scope>NUCLEOTIDE SEQUENCE</scope>
</reference>
<dbReference type="PROSITE" id="PS50222">
    <property type="entry name" value="EF_HAND_2"/>
    <property type="match status" value="2"/>
</dbReference>
<dbReference type="InterPro" id="IPR011992">
    <property type="entry name" value="EF-hand-dom_pair"/>
</dbReference>
<dbReference type="InterPro" id="IPR052347">
    <property type="entry name" value="Isochorismatase_Nicotinamidase"/>
</dbReference>
<comment type="pathway">
    <text evidence="6">Cofactor biosynthesis; nicotinate biosynthesis; nicotinate from nicotinamide: step 1/1.</text>
</comment>
<evidence type="ECO:0000256" key="8">
    <source>
        <dbReference type="ARBA" id="ARBA00043224"/>
    </source>
</evidence>
<dbReference type="GO" id="GO:0008936">
    <property type="term" value="F:nicotinamidase activity"/>
    <property type="evidence" value="ECO:0007669"/>
    <property type="project" value="UniProtKB-EC"/>
</dbReference>
<keyword evidence="3" id="KW-0479">Metal-binding</keyword>
<dbReference type="GO" id="GO:0005509">
    <property type="term" value="F:calcium ion binding"/>
    <property type="evidence" value="ECO:0007669"/>
    <property type="project" value="InterPro"/>
</dbReference>
<dbReference type="PROSITE" id="PS00018">
    <property type="entry name" value="EF_HAND_1"/>
    <property type="match status" value="2"/>
</dbReference>
<dbReference type="InterPro" id="IPR002048">
    <property type="entry name" value="EF_hand_dom"/>
</dbReference>
<dbReference type="InterPro" id="IPR018247">
    <property type="entry name" value="EF_Hand_1_Ca_BS"/>
</dbReference>
<keyword evidence="11" id="KW-1185">Reference proteome</keyword>
<dbReference type="Proteomes" id="UP001152759">
    <property type="component" value="Chromosome 2"/>
</dbReference>
<accession>A0A9P0EYE4</accession>
<dbReference type="PANTHER" id="PTHR11080">
    <property type="entry name" value="PYRAZINAMIDASE/NICOTINAMIDASE"/>
    <property type="match status" value="1"/>
</dbReference>
<feature type="domain" description="EF-hand" evidence="9">
    <location>
        <begin position="85"/>
        <end position="120"/>
    </location>
</feature>
<dbReference type="PANTHER" id="PTHR11080:SF2">
    <property type="entry name" value="LD05707P"/>
    <property type="match status" value="1"/>
</dbReference>
<dbReference type="InterPro" id="IPR000868">
    <property type="entry name" value="Isochorismatase-like_dom"/>
</dbReference>
<dbReference type="Pfam" id="PF13499">
    <property type="entry name" value="EF-hand_7"/>
    <property type="match status" value="1"/>
</dbReference>
<keyword evidence="4" id="KW-0378">Hydrolase</keyword>
<evidence type="ECO:0000256" key="3">
    <source>
        <dbReference type="ARBA" id="ARBA00022723"/>
    </source>
</evidence>
<dbReference type="SUPFAM" id="SSF47473">
    <property type="entry name" value="EF-hand"/>
    <property type="match status" value="1"/>
</dbReference>
<keyword evidence="2" id="KW-0662">Pyridine nucleotide biosynthesis</keyword>
<evidence type="ECO:0000256" key="4">
    <source>
        <dbReference type="ARBA" id="ARBA00022801"/>
    </source>
</evidence>
<dbReference type="EMBL" id="OU963863">
    <property type="protein sequence ID" value="CAH0384229.1"/>
    <property type="molecule type" value="Genomic_DNA"/>
</dbReference>
<organism evidence="10 11">
    <name type="scientific">Bemisia tabaci</name>
    <name type="common">Sweetpotato whitefly</name>
    <name type="synonym">Aleurodes tabaci</name>
    <dbReference type="NCBI Taxonomy" id="7038"/>
    <lineage>
        <taxon>Eukaryota</taxon>
        <taxon>Metazoa</taxon>
        <taxon>Ecdysozoa</taxon>
        <taxon>Arthropoda</taxon>
        <taxon>Hexapoda</taxon>
        <taxon>Insecta</taxon>
        <taxon>Pterygota</taxon>
        <taxon>Neoptera</taxon>
        <taxon>Paraneoptera</taxon>
        <taxon>Hemiptera</taxon>
        <taxon>Sternorrhyncha</taxon>
        <taxon>Aleyrodoidea</taxon>
        <taxon>Aleyrodidae</taxon>
        <taxon>Aleyrodinae</taxon>
        <taxon>Bemisia</taxon>
    </lineage>
</organism>
<proteinExistence type="inferred from homology"/>
<keyword evidence="5" id="KW-0106">Calcium</keyword>
<evidence type="ECO:0000256" key="5">
    <source>
        <dbReference type="ARBA" id="ARBA00022837"/>
    </source>
</evidence>
<evidence type="ECO:0000313" key="10">
    <source>
        <dbReference type="EMBL" id="CAH0384229.1"/>
    </source>
</evidence>
<evidence type="ECO:0000313" key="11">
    <source>
        <dbReference type="Proteomes" id="UP001152759"/>
    </source>
</evidence>
<protein>
    <recommendedName>
        <fullName evidence="7">nicotinamidase</fullName>
        <ecNumber evidence="7">3.5.1.19</ecNumber>
    </recommendedName>
    <alternativeName>
        <fullName evidence="8">Nicotinamide deamidase</fullName>
    </alternativeName>
</protein>
<feature type="domain" description="EF-hand" evidence="9">
    <location>
        <begin position="50"/>
        <end position="76"/>
    </location>
</feature>
<dbReference type="SUPFAM" id="SSF52499">
    <property type="entry name" value="Isochorismatase-like hydrolases"/>
    <property type="match status" value="1"/>
</dbReference>
<sequence length="416" mass="46502">MFISEYSFAKSDKIFIYCVLIFGVCGRGLGSSCSSYKGDFSFVKAEIDRFSHYDRNKNGRLDWREFNSIYRDLFRNDKTGQQYDLPQSVGDDIFEVFDQNSDGAIDRGEFIPCASEWIAPLKHPRSAFLAIDVQNDFISGPLNISSFPAGHNGKDVVEPINQVLRTVHFGNVYFAMDYHPANHSSFIENVHLRELDPSSEVSAANAKVFDTVVFKGPPKETQKLWPRHCVQGTWGSDLHKDLILPNGTVRIFKGTKDDVDSYSAFWDNNKLSETALNALLRKDGVTNVYIAGLAYDVCVRASALDALKLGYNTILIDDCSRGLDPAGIEATRKSVLENHGLVVNSTEVKDMVDGMDRRPELGFKLALTLKRKTALTLKRKTENENERPEKRISSVHGKKRTVILIVATVKGTALGC</sequence>
<dbReference type="CDD" id="cd00051">
    <property type="entry name" value="EFh"/>
    <property type="match status" value="1"/>
</dbReference>
<dbReference type="Gene3D" id="1.10.238.10">
    <property type="entry name" value="EF-hand"/>
    <property type="match status" value="1"/>
</dbReference>
<evidence type="ECO:0000256" key="7">
    <source>
        <dbReference type="ARBA" id="ARBA00039017"/>
    </source>
</evidence>
<dbReference type="Pfam" id="PF00857">
    <property type="entry name" value="Isochorismatase"/>
    <property type="match status" value="1"/>
</dbReference>
<evidence type="ECO:0000259" key="9">
    <source>
        <dbReference type="PROSITE" id="PS50222"/>
    </source>
</evidence>
<name>A0A9P0EYE4_BEMTA</name>
<gene>
    <name evidence="10" type="ORF">BEMITA_LOCUS3584</name>
</gene>
<dbReference type="Gene3D" id="3.40.50.850">
    <property type="entry name" value="Isochorismatase-like"/>
    <property type="match status" value="1"/>
</dbReference>
<comment type="similarity">
    <text evidence="1">Belongs to the isochorismatase family.</text>
</comment>
<evidence type="ECO:0000256" key="2">
    <source>
        <dbReference type="ARBA" id="ARBA00022642"/>
    </source>
</evidence>